<dbReference type="SMART" id="SM00343">
    <property type="entry name" value="ZnF_C2HC"/>
    <property type="match status" value="1"/>
</dbReference>
<dbReference type="SUPFAM" id="SSF57756">
    <property type="entry name" value="Retrovirus zinc finger-like domains"/>
    <property type="match status" value="1"/>
</dbReference>
<dbReference type="GO" id="GO:0008270">
    <property type="term" value="F:zinc ion binding"/>
    <property type="evidence" value="ECO:0007669"/>
    <property type="project" value="UniProtKB-KW"/>
</dbReference>
<accession>A0A2J7QZZ7</accession>
<evidence type="ECO:0000256" key="1">
    <source>
        <dbReference type="PROSITE-ProRule" id="PRU00047"/>
    </source>
</evidence>
<comment type="caution">
    <text evidence="4">The sequence shown here is derived from an EMBL/GenBank/DDBJ whole genome shotgun (WGS) entry which is preliminary data.</text>
</comment>
<dbReference type="OrthoDB" id="8034694at2759"/>
<dbReference type="AlphaFoldDB" id="A0A2J7QZZ7"/>
<sequence>AQSKLRGNVVSELVRNIHILTDTEPEQVFRFLVRAKEVYDLKLVTDGEFLALLVARTARKHMNIISGYLRVFFGCALACSDILSVFLPPRIRESLLSKYVLDRFKGHIEDLTQFIKSVVSAAGILEYQVSESALVRLIVQNIHPSVRPWLTFESEPRSVEELYVLASRVAEVRAVEQRRESPECRVPGGKISRDELVRCPISVVTSESPRPRNREVRCYKCTRVGHIAKNCLSSNATIVRRQGNGGGARR</sequence>
<dbReference type="Gene3D" id="4.10.60.10">
    <property type="entry name" value="Zinc finger, CCHC-type"/>
    <property type="match status" value="1"/>
</dbReference>
<keyword evidence="1" id="KW-0863">Zinc-finger</keyword>
<protein>
    <recommendedName>
        <fullName evidence="3">CCHC-type domain-containing protein</fullName>
    </recommendedName>
</protein>
<evidence type="ECO:0000259" key="3">
    <source>
        <dbReference type="PROSITE" id="PS50158"/>
    </source>
</evidence>
<keyword evidence="2" id="KW-0812">Transmembrane</keyword>
<keyword evidence="1" id="KW-0862">Zinc</keyword>
<name>A0A2J7QZZ7_9NEOP</name>
<proteinExistence type="predicted"/>
<reference evidence="4 5" key="1">
    <citation type="submission" date="2017-12" db="EMBL/GenBank/DDBJ databases">
        <title>Hemimetabolous genomes reveal molecular basis of termite eusociality.</title>
        <authorList>
            <person name="Harrison M.C."/>
            <person name="Jongepier E."/>
            <person name="Robertson H.M."/>
            <person name="Arning N."/>
            <person name="Bitard-Feildel T."/>
            <person name="Chao H."/>
            <person name="Childers C.P."/>
            <person name="Dinh H."/>
            <person name="Doddapaneni H."/>
            <person name="Dugan S."/>
            <person name="Gowin J."/>
            <person name="Greiner C."/>
            <person name="Han Y."/>
            <person name="Hu H."/>
            <person name="Hughes D.S.T."/>
            <person name="Huylmans A.-K."/>
            <person name="Kemena C."/>
            <person name="Kremer L.P.M."/>
            <person name="Lee S.L."/>
            <person name="Lopez-Ezquerra A."/>
            <person name="Mallet L."/>
            <person name="Monroy-Kuhn J.M."/>
            <person name="Moser A."/>
            <person name="Murali S.C."/>
            <person name="Muzny D.M."/>
            <person name="Otani S."/>
            <person name="Piulachs M.-D."/>
            <person name="Poelchau M."/>
            <person name="Qu J."/>
            <person name="Schaub F."/>
            <person name="Wada-Katsumata A."/>
            <person name="Worley K.C."/>
            <person name="Xie Q."/>
            <person name="Ylla G."/>
            <person name="Poulsen M."/>
            <person name="Gibbs R.A."/>
            <person name="Schal C."/>
            <person name="Richards S."/>
            <person name="Belles X."/>
            <person name="Korb J."/>
            <person name="Bornberg-Bauer E."/>
        </authorList>
    </citation>
    <scope>NUCLEOTIDE SEQUENCE [LARGE SCALE GENOMIC DNA]</scope>
    <source>
        <tissue evidence="4">Whole body</tissue>
    </source>
</reference>
<gene>
    <name evidence="4" type="ORF">B7P43_G18333</name>
</gene>
<keyword evidence="5" id="KW-1185">Reference proteome</keyword>
<dbReference type="InterPro" id="IPR001878">
    <property type="entry name" value="Znf_CCHC"/>
</dbReference>
<dbReference type="InterPro" id="IPR036875">
    <property type="entry name" value="Znf_CCHC_sf"/>
</dbReference>
<feature type="domain" description="CCHC-type" evidence="3">
    <location>
        <begin position="217"/>
        <end position="231"/>
    </location>
</feature>
<dbReference type="Proteomes" id="UP000235965">
    <property type="component" value="Unassembled WGS sequence"/>
</dbReference>
<keyword evidence="2" id="KW-0472">Membrane</keyword>
<feature type="non-terminal residue" evidence="4">
    <location>
        <position position="1"/>
    </location>
</feature>
<dbReference type="EMBL" id="NEVH01008585">
    <property type="protein sequence ID" value="PNF34152.1"/>
    <property type="molecule type" value="Genomic_DNA"/>
</dbReference>
<dbReference type="InParanoid" id="A0A2J7QZZ7"/>
<dbReference type="PROSITE" id="PS50158">
    <property type="entry name" value="ZF_CCHC"/>
    <property type="match status" value="1"/>
</dbReference>
<organism evidence="4 5">
    <name type="scientific">Cryptotermes secundus</name>
    <dbReference type="NCBI Taxonomy" id="105785"/>
    <lineage>
        <taxon>Eukaryota</taxon>
        <taxon>Metazoa</taxon>
        <taxon>Ecdysozoa</taxon>
        <taxon>Arthropoda</taxon>
        <taxon>Hexapoda</taxon>
        <taxon>Insecta</taxon>
        <taxon>Pterygota</taxon>
        <taxon>Neoptera</taxon>
        <taxon>Polyneoptera</taxon>
        <taxon>Dictyoptera</taxon>
        <taxon>Blattodea</taxon>
        <taxon>Blattoidea</taxon>
        <taxon>Termitoidae</taxon>
        <taxon>Kalotermitidae</taxon>
        <taxon>Cryptotermitinae</taxon>
        <taxon>Cryptotermes</taxon>
    </lineage>
</organism>
<evidence type="ECO:0000313" key="4">
    <source>
        <dbReference type="EMBL" id="PNF34152.1"/>
    </source>
</evidence>
<keyword evidence="2" id="KW-1133">Transmembrane helix</keyword>
<dbReference type="GO" id="GO:0003676">
    <property type="term" value="F:nucleic acid binding"/>
    <property type="evidence" value="ECO:0007669"/>
    <property type="project" value="InterPro"/>
</dbReference>
<evidence type="ECO:0000256" key="2">
    <source>
        <dbReference type="SAM" id="Phobius"/>
    </source>
</evidence>
<evidence type="ECO:0000313" key="5">
    <source>
        <dbReference type="Proteomes" id="UP000235965"/>
    </source>
</evidence>
<feature type="transmembrane region" description="Helical" evidence="2">
    <location>
        <begin position="68"/>
        <end position="87"/>
    </location>
</feature>
<keyword evidence="1" id="KW-0479">Metal-binding</keyword>